<reference evidence="1 2" key="1">
    <citation type="submission" date="2005-03" db="EMBL/GenBank/DDBJ databases">
        <title>Brevibacillus brevis strain 47, complete genome.</title>
        <authorList>
            <person name="Hosoyama A."/>
            <person name="Yamada R."/>
            <person name="Hongo Y."/>
            <person name="Terui Y."/>
            <person name="Ankai A."/>
            <person name="Masuyama W."/>
            <person name="Sekiguchi M."/>
            <person name="Takeda T."/>
            <person name="Asano K."/>
            <person name="Ohji S."/>
            <person name="Ichikawa N."/>
            <person name="Narita S."/>
            <person name="Aoki N."/>
            <person name="Miura H."/>
            <person name="Matsushita S."/>
            <person name="Sekigawa T."/>
            <person name="Yamagata H."/>
            <person name="Yoshikawa H."/>
            <person name="Udaka S."/>
            <person name="Tanikawa S."/>
            <person name="Fujita N."/>
        </authorList>
    </citation>
    <scope>NUCLEOTIDE SEQUENCE [LARGE SCALE GENOMIC DNA]</scope>
    <source>
        <strain evidence="2">47 / JCM 6285 / NBRC 100599</strain>
    </source>
</reference>
<gene>
    <name evidence="1" type="ordered locus">BBR47_02730</name>
</gene>
<dbReference type="Proteomes" id="UP000001877">
    <property type="component" value="Chromosome"/>
</dbReference>
<dbReference type="KEGG" id="bbe:BBR47_02730"/>
<dbReference type="EMBL" id="AP008955">
    <property type="protein sequence ID" value="BAH41250.1"/>
    <property type="molecule type" value="Genomic_DNA"/>
</dbReference>
<protein>
    <recommendedName>
        <fullName evidence="3">Integrase catalytic domain-containing protein</fullName>
    </recommendedName>
</protein>
<keyword evidence="2" id="KW-1185">Reference proteome</keyword>
<evidence type="ECO:0000313" key="2">
    <source>
        <dbReference type="Proteomes" id="UP000001877"/>
    </source>
</evidence>
<accession>C0ZIN2</accession>
<dbReference type="HOGENOM" id="CLU_3388398_0_0_9"/>
<sequence>MKGYPYDNAVAEATFKLIKTEFVKNRRFESPT</sequence>
<evidence type="ECO:0008006" key="3">
    <source>
        <dbReference type="Google" id="ProtNLM"/>
    </source>
</evidence>
<dbReference type="AlphaFoldDB" id="C0ZIN2"/>
<organism evidence="1 2">
    <name type="scientific">Brevibacillus brevis (strain 47 / JCM 6285 / NBRC 100599)</name>
    <dbReference type="NCBI Taxonomy" id="358681"/>
    <lineage>
        <taxon>Bacteria</taxon>
        <taxon>Bacillati</taxon>
        <taxon>Bacillota</taxon>
        <taxon>Bacilli</taxon>
        <taxon>Bacillales</taxon>
        <taxon>Paenibacillaceae</taxon>
        <taxon>Brevibacillus</taxon>
    </lineage>
</organism>
<name>C0ZIN2_BREBN</name>
<dbReference type="eggNOG" id="COG2801">
    <property type="taxonomic scope" value="Bacteria"/>
</dbReference>
<dbReference type="STRING" id="358681.BBR47_02730"/>
<proteinExistence type="predicted"/>
<evidence type="ECO:0000313" key="1">
    <source>
        <dbReference type="EMBL" id="BAH41250.1"/>
    </source>
</evidence>